<keyword evidence="3" id="KW-1185">Reference proteome</keyword>
<reference evidence="3 4" key="1">
    <citation type="submission" date="2019-11" db="EMBL/GenBank/DDBJ databases">
        <title>First report of rice panicle blight caused by Xanthomonas sp. in Iran.</title>
        <authorList>
            <person name="Mirghasempour S.A."/>
            <person name="Huang S."/>
            <person name="Brady C.L."/>
            <person name="Studholme D.J."/>
        </authorList>
    </citation>
    <scope>NUCLEOTIDE SEQUENCE [LARGE SCALE GENOMIC DNA]</scope>
    <source>
        <strain evidence="1 4">ASD011</strain>
        <strain evidence="3">SAM114</strain>
    </source>
</reference>
<gene>
    <name evidence="1" type="ORF">GIY21_00820</name>
    <name evidence="2" type="ORF">GIY22_01950</name>
</gene>
<dbReference type="Proteomes" id="UP000439314">
    <property type="component" value="Unassembled WGS sequence"/>
</dbReference>
<evidence type="ECO:0000313" key="3">
    <source>
        <dbReference type="Proteomes" id="UP000437931"/>
    </source>
</evidence>
<comment type="caution">
    <text evidence="1">The sequence shown here is derived from an EMBL/GenBank/DDBJ whole genome shotgun (WGS) entry which is preliminary data.</text>
</comment>
<organism evidence="1 4">
    <name type="scientific">Xanthomonas sontii</name>
    <dbReference type="NCBI Taxonomy" id="2650745"/>
    <lineage>
        <taxon>Bacteria</taxon>
        <taxon>Pseudomonadati</taxon>
        <taxon>Pseudomonadota</taxon>
        <taxon>Gammaproteobacteria</taxon>
        <taxon>Lysobacterales</taxon>
        <taxon>Lysobacteraceae</taxon>
        <taxon>Xanthomonas</taxon>
    </lineage>
</organism>
<evidence type="ECO:0000313" key="4">
    <source>
        <dbReference type="Proteomes" id="UP000439314"/>
    </source>
</evidence>
<protein>
    <submittedName>
        <fullName evidence="1">Uncharacterized protein</fullName>
    </submittedName>
</protein>
<dbReference type="AlphaFoldDB" id="A0A6N7Q4I2"/>
<dbReference type="Proteomes" id="UP000437931">
    <property type="component" value="Unassembled WGS sequence"/>
</dbReference>
<reference evidence="2" key="2">
    <citation type="journal article" date="2020" name="Plant Dis.">
        <title>A Grain Rot of Rice in Iran Caused by a Xanthomonas Strain Closely Related to X. sacchari.</title>
        <authorList>
            <person name="Mirghasempour S.A."/>
            <person name="Huang S."/>
            <person name="Studholme D.J."/>
            <person name="Brady C.L."/>
        </authorList>
    </citation>
    <scope>NUCLEOTIDE SEQUENCE</scope>
    <source>
        <strain evidence="2">SAM114</strain>
    </source>
</reference>
<name>A0A6N7Q4I2_9XANT</name>
<dbReference type="EMBL" id="WJPN01000001">
    <property type="protein sequence ID" value="MRG98829.1"/>
    <property type="molecule type" value="Genomic_DNA"/>
</dbReference>
<proteinExistence type="predicted"/>
<evidence type="ECO:0000313" key="2">
    <source>
        <dbReference type="EMBL" id="MRH73380.1"/>
    </source>
</evidence>
<accession>A0A6N7Q4I2</accession>
<sequence length="58" mass="6030">MLIVTVSIPGIAEPQIVRAETREAGLSDALYALGLHFAPEGTTVESQAIEDAQCSSAT</sequence>
<dbReference type="RefSeq" id="WP_153750332.1">
    <property type="nucleotide sequence ID" value="NZ_WJPM01000001.1"/>
</dbReference>
<dbReference type="EMBL" id="WJPM01000001">
    <property type="protein sequence ID" value="MRH73380.1"/>
    <property type="molecule type" value="Genomic_DNA"/>
</dbReference>
<evidence type="ECO:0000313" key="1">
    <source>
        <dbReference type="EMBL" id="MRG98829.1"/>
    </source>
</evidence>